<reference evidence="1 2" key="1">
    <citation type="journal article" date="2014" name="Genome Announc.">
        <title>Draft Genome Sequence of the Sulfolobales Archaeon AZ1, Obtained through Metagenomic Analysis of a Mexican Hot Spring.</title>
        <authorList>
            <person name="Servin-Garciduenas L.E."/>
            <person name="Martinez-Romero E."/>
        </authorList>
    </citation>
    <scope>NUCLEOTIDE SEQUENCE [LARGE SCALE GENOMIC DNA]</scope>
    <source>
        <strain evidence="1">AZ1-illumnia</strain>
    </source>
</reference>
<gene>
    <name evidence="1" type="ORF">ASUL_08204</name>
</gene>
<keyword evidence="2" id="KW-1185">Reference proteome</keyword>
<evidence type="ECO:0000313" key="1">
    <source>
        <dbReference type="EMBL" id="EWG06695.1"/>
    </source>
</evidence>
<dbReference type="PATRIC" id="fig|1326980.6.peg.1634"/>
<sequence>MVALIVVAVAFYLYYSSTSLFNVPVVKAMSGTYTLNDVVEVNGNVVAFAGSSQSNNISYGVAGEFFIQNSSYSFFNLGDYFQNGTIYSIAYNGSAFLLAGAQYIREGNVSVLQPEVALYADGKAINVSQLIPSFYTPGQAYVAAWTGKYWLVGGSALVIEGTAQYNVPFLVKVFPNLTSVDLTSRLPAFFYSPLSVGTGVYALSSQGGQFAVGGSHLFNYTFAVFNGTSFVDSLDGVGLILTVANSPDGWLIGGFNYSSKPDVTLTLLGIVNGSGVHFIDLKYAVGVVVAVGYGDGEYVVSVRIPLINEASGTVSEEGIVLMGKTPTSLSEVYAGINVSVNSLALAGDHVVGVGYKVSNQVREGIIIVLRVT</sequence>
<name>W7KHF8_9CREN</name>
<dbReference type="EMBL" id="ASRH01000009">
    <property type="protein sequence ID" value="EWG06695.1"/>
    <property type="molecule type" value="Genomic_DNA"/>
</dbReference>
<evidence type="ECO:0000313" key="2">
    <source>
        <dbReference type="Proteomes" id="UP000054284"/>
    </source>
</evidence>
<protein>
    <submittedName>
        <fullName evidence="1">Uncharacterized protein</fullName>
    </submittedName>
</protein>
<organism evidence="1 2">
    <name type="scientific">Candidatus Aramenus sulfurataquae</name>
    <dbReference type="NCBI Taxonomy" id="1326980"/>
    <lineage>
        <taxon>Archaea</taxon>
        <taxon>Thermoproteota</taxon>
        <taxon>Thermoprotei</taxon>
        <taxon>Sulfolobales</taxon>
        <taxon>Sulfolobaceae</taxon>
        <taxon>Candidatus Aramenus</taxon>
    </lineage>
</organism>
<dbReference type="Proteomes" id="UP000054284">
    <property type="component" value="Unassembled WGS sequence"/>
</dbReference>
<accession>W7KHF8</accession>
<proteinExistence type="predicted"/>
<comment type="caution">
    <text evidence="1">The sequence shown here is derived from an EMBL/GenBank/DDBJ whole genome shotgun (WGS) entry which is preliminary data.</text>
</comment>
<dbReference type="AlphaFoldDB" id="W7KHF8"/>